<dbReference type="Gene3D" id="2.70.98.10">
    <property type="match status" value="1"/>
</dbReference>
<dbReference type="GO" id="GO:0016853">
    <property type="term" value="F:isomerase activity"/>
    <property type="evidence" value="ECO:0007669"/>
    <property type="project" value="InterPro"/>
</dbReference>
<dbReference type="AlphaFoldDB" id="A0A9D1HEX8"/>
<dbReference type="PANTHER" id="PTHR11122">
    <property type="entry name" value="APOSPORY-ASSOCIATED PROTEIN C-RELATED"/>
    <property type="match status" value="1"/>
</dbReference>
<dbReference type="PANTHER" id="PTHR11122:SF13">
    <property type="entry name" value="GLUCOSE-6-PHOSPHATE 1-EPIMERASE"/>
    <property type="match status" value="1"/>
</dbReference>
<dbReference type="Pfam" id="PF01263">
    <property type="entry name" value="Aldose_epim"/>
    <property type="match status" value="1"/>
</dbReference>
<reference evidence="1" key="2">
    <citation type="journal article" date="2021" name="PeerJ">
        <title>Extensive microbial diversity within the chicken gut microbiome revealed by metagenomics and culture.</title>
        <authorList>
            <person name="Gilroy R."/>
            <person name="Ravi A."/>
            <person name="Getino M."/>
            <person name="Pursley I."/>
            <person name="Horton D.L."/>
            <person name="Alikhan N.F."/>
            <person name="Baker D."/>
            <person name="Gharbi K."/>
            <person name="Hall N."/>
            <person name="Watson M."/>
            <person name="Adriaenssens E.M."/>
            <person name="Foster-Nyarko E."/>
            <person name="Jarju S."/>
            <person name="Secka A."/>
            <person name="Antonio M."/>
            <person name="Oren A."/>
            <person name="Chaudhuri R.R."/>
            <person name="La Ragione R."/>
            <person name="Hildebrand F."/>
            <person name="Pallen M.J."/>
        </authorList>
    </citation>
    <scope>NUCLEOTIDE SEQUENCE</scope>
    <source>
        <strain evidence="1">CHK187-14744</strain>
    </source>
</reference>
<comment type="caution">
    <text evidence="1">The sequence shown here is derived from an EMBL/GenBank/DDBJ whole genome shotgun (WGS) entry which is preliminary data.</text>
</comment>
<dbReference type="Proteomes" id="UP000824164">
    <property type="component" value="Unassembled WGS sequence"/>
</dbReference>
<gene>
    <name evidence="1" type="ORF">IAB63_01775</name>
</gene>
<dbReference type="InterPro" id="IPR014718">
    <property type="entry name" value="GH-type_carb-bd"/>
</dbReference>
<dbReference type="InterPro" id="IPR037481">
    <property type="entry name" value="LacX"/>
</dbReference>
<sequence length="299" mass="34306">MTQADIRLENDVLEVGIFLKGAELCSIRRKSDGTEYLWNGDPEYWRFRAPILFPFVGGLKDKKYRVDGVEYPMNQHGFARDRAFEVMENTGEEIWLGQEDDEETRKMYPFRYRLELGYRLEGSTLKVMWRVKNPDTKPLYFSIGGHPGFMCPIRKGEKQSDYSLVLRDGQGRLLSSFTNSVFGKIGLVTDQKKEYVLDHGRLPIDEHLFDGDALILEHDQVQSISIADPAGKEYLEVRFPMPLVGIWSVPGKQAPFVCIEPWYGRCDKEGFEGELKDREWGNVLAPGAGFEASYDIVIK</sequence>
<dbReference type="InterPro" id="IPR011013">
    <property type="entry name" value="Gal_mutarotase_sf_dom"/>
</dbReference>
<reference evidence="1" key="1">
    <citation type="submission" date="2020-10" db="EMBL/GenBank/DDBJ databases">
        <authorList>
            <person name="Gilroy R."/>
        </authorList>
    </citation>
    <scope>NUCLEOTIDE SEQUENCE</scope>
    <source>
        <strain evidence="1">CHK187-14744</strain>
    </source>
</reference>
<dbReference type="GO" id="GO:0005975">
    <property type="term" value="P:carbohydrate metabolic process"/>
    <property type="evidence" value="ECO:0007669"/>
    <property type="project" value="InterPro"/>
</dbReference>
<dbReference type="InterPro" id="IPR008183">
    <property type="entry name" value="Aldose_1/G6P_1-epimerase"/>
</dbReference>
<accession>A0A9D1HEX8</accession>
<organism evidence="1 2">
    <name type="scientific">Candidatus Onthocola gallistercoris</name>
    <dbReference type="NCBI Taxonomy" id="2840876"/>
    <lineage>
        <taxon>Bacteria</taxon>
        <taxon>Bacillati</taxon>
        <taxon>Bacillota</taxon>
        <taxon>Bacilli</taxon>
        <taxon>Candidatus Onthocola</taxon>
    </lineage>
</organism>
<proteinExistence type="predicted"/>
<dbReference type="CDD" id="cd09024">
    <property type="entry name" value="Aldose_epim_lacX"/>
    <property type="match status" value="1"/>
</dbReference>
<protein>
    <submittedName>
        <fullName evidence="1">Aldose 1-epimerase family protein</fullName>
    </submittedName>
</protein>
<evidence type="ECO:0000313" key="1">
    <source>
        <dbReference type="EMBL" id="HIU01964.1"/>
    </source>
</evidence>
<dbReference type="GO" id="GO:0030246">
    <property type="term" value="F:carbohydrate binding"/>
    <property type="evidence" value="ECO:0007669"/>
    <property type="project" value="InterPro"/>
</dbReference>
<dbReference type="EMBL" id="DVLT01000011">
    <property type="protein sequence ID" value="HIU01964.1"/>
    <property type="molecule type" value="Genomic_DNA"/>
</dbReference>
<name>A0A9D1HEX8_9FIRM</name>
<evidence type="ECO:0000313" key="2">
    <source>
        <dbReference type="Proteomes" id="UP000824164"/>
    </source>
</evidence>
<dbReference type="SUPFAM" id="SSF74650">
    <property type="entry name" value="Galactose mutarotase-like"/>
    <property type="match status" value="1"/>
</dbReference>